<evidence type="ECO:0000313" key="4">
    <source>
        <dbReference type="Proteomes" id="UP000230633"/>
    </source>
</evidence>
<feature type="transmembrane region" description="Helical" evidence="1">
    <location>
        <begin position="38"/>
        <end position="60"/>
    </location>
</feature>
<protein>
    <submittedName>
        <fullName evidence="3">Uncharacterized protein</fullName>
    </submittedName>
</protein>
<organism evidence="3 5">
    <name type="scientific">Borrelia miyamotoi</name>
    <dbReference type="NCBI Taxonomy" id="47466"/>
    <lineage>
        <taxon>Bacteria</taxon>
        <taxon>Pseudomonadati</taxon>
        <taxon>Spirochaetota</taxon>
        <taxon>Spirochaetia</taxon>
        <taxon>Spirochaetales</taxon>
        <taxon>Borreliaceae</taxon>
        <taxon>Borrelia</taxon>
    </lineage>
</organism>
<name>A0AAP9CFM9_9SPIR</name>
<sequence length="140" mass="16031">MNSIDINTVSDFGGCFVFIWIVAGIFLISFDIEIKSGVNLILIAAALMYGAMFCDNLSLISDIAIFLNRTQKSNIVGILRLILFMPFHQLYLLFLVFIFFHMNIVNVMSFLIYRLFLIFFIILFIVGFATDRLTETFAKS</sequence>
<accession>A0AAP9CFM9</accession>
<dbReference type="EMBL" id="CP036557">
    <property type="protein sequence ID" value="QBK61787.1"/>
    <property type="molecule type" value="Genomic_DNA"/>
</dbReference>
<evidence type="ECO:0000313" key="5">
    <source>
        <dbReference type="Proteomes" id="UP000291995"/>
    </source>
</evidence>
<keyword evidence="1" id="KW-0812">Transmembrane</keyword>
<reference evidence="3" key="2">
    <citation type="submission" date="2022-12" db="EMBL/GenBank/DDBJ databases">
        <title>Whole genome sequencing of Borrelia miyamotoi strains isolated at the Russian territory.</title>
        <authorList>
            <person name="Kuleshov K.V."/>
            <person name="Platonov A.E."/>
            <person name="Goptar I.A."/>
            <person name="Shipulin G.A."/>
            <person name="Markelov M.L."/>
            <person name="Koetsveld J."/>
            <person name="Kolyasnikova N.M."/>
            <person name="Sarksyan D.S."/>
            <person name="Toporkova M.G."/>
            <person name="Hovius J.W."/>
        </authorList>
    </citation>
    <scope>NUCLEOTIDE SEQUENCE</scope>
    <source>
        <strain evidence="2 4">Yekat-1</strain>
        <strain evidence="3">Yekat-76</strain>
    </source>
</reference>
<keyword evidence="1" id="KW-0472">Membrane</keyword>
<evidence type="ECO:0000256" key="1">
    <source>
        <dbReference type="SAM" id="Phobius"/>
    </source>
</evidence>
<proteinExistence type="predicted"/>
<feature type="transmembrane region" description="Helical" evidence="1">
    <location>
        <begin position="81"/>
        <end position="104"/>
    </location>
</feature>
<dbReference type="AlphaFoldDB" id="A0AAP9CFM9"/>
<feature type="transmembrane region" description="Helical" evidence="1">
    <location>
        <begin position="110"/>
        <end position="130"/>
    </location>
</feature>
<dbReference type="Proteomes" id="UP000291995">
    <property type="component" value="Chromosome"/>
</dbReference>
<evidence type="ECO:0000313" key="3">
    <source>
        <dbReference type="EMBL" id="QBK61787.1"/>
    </source>
</evidence>
<dbReference type="EMBL" id="CP024333">
    <property type="protein sequence ID" value="ATQ15802.1"/>
    <property type="molecule type" value="Genomic_DNA"/>
</dbReference>
<dbReference type="GeneID" id="75118340"/>
<keyword evidence="4" id="KW-1185">Reference proteome</keyword>
<feature type="transmembrane region" description="Helical" evidence="1">
    <location>
        <begin position="12"/>
        <end position="32"/>
    </location>
</feature>
<reference evidence="5" key="1">
    <citation type="submission" date="2019-03" db="EMBL/GenBank/DDBJ databases">
        <title>Whole genome sequencing of Borrelia miyamotoi strains isolated at the Russian territory.</title>
        <authorList>
            <person name="Kuleshov K.V."/>
            <person name="Platonov A.E."/>
            <person name="Goptar I.A."/>
            <person name="Shipulin G.A."/>
            <person name="Markelov M.L."/>
            <person name="Koetsveld J."/>
            <person name="Kolyasnikova N.M."/>
            <person name="Sarksyan D.S."/>
            <person name="Toporkova M.G."/>
            <person name="Hovius J.W."/>
        </authorList>
    </citation>
    <scope>NUCLEOTIDE SEQUENCE [LARGE SCALE GENOMIC DNA]</scope>
    <source>
        <strain evidence="5">Yekat-76</strain>
    </source>
</reference>
<gene>
    <name evidence="2" type="ORF">CNO13_01085</name>
    <name evidence="3" type="ORF">EZU67_01090</name>
</gene>
<evidence type="ECO:0000313" key="2">
    <source>
        <dbReference type="EMBL" id="ATQ15802.1"/>
    </source>
</evidence>
<keyword evidence="1" id="KW-1133">Transmembrane helix</keyword>
<dbReference type="Proteomes" id="UP000230633">
    <property type="component" value="Chromosome"/>
</dbReference>
<dbReference type="RefSeq" id="WP_025443570.1">
    <property type="nucleotide sequence ID" value="NZ_AP024371.1"/>
</dbReference>